<evidence type="ECO:0000259" key="6">
    <source>
        <dbReference type="Pfam" id="PF00849"/>
    </source>
</evidence>
<dbReference type="GO" id="GO:0016853">
    <property type="term" value="F:isomerase activity"/>
    <property type="evidence" value="ECO:0007669"/>
    <property type="project" value="UniProtKB-KW"/>
</dbReference>
<comment type="catalytic activity">
    <reaction evidence="1 4">
        <text>a uridine in RNA = a pseudouridine in RNA</text>
        <dbReference type="Rhea" id="RHEA:48348"/>
        <dbReference type="Rhea" id="RHEA-COMP:12068"/>
        <dbReference type="Rhea" id="RHEA-COMP:12069"/>
        <dbReference type="ChEBI" id="CHEBI:65314"/>
        <dbReference type="ChEBI" id="CHEBI:65315"/>
    </reaction>
</comment>
<dbReference type="NCBIfam" id="TIGR00005">
    <property type="entry name" value="rluA_subfam"/>
    <property type="match status" value="1"/>
</dbReference>
<reference evidence="8" key="1">
    <citation type="journal article" date="2019" name="Int. J. Syst. Evol. Microbiol.">
        <title>The Global Catalogue of Microorganisms (GCM) 10K type strain sequencing project: providing services to taxonomists for standard genome sequencing and annotation.</title>
        <authorList>
            <consortium name="The Broad Institute Genomics Platform"/>
            <consortium name="The Broad Institute Genome Sequencing Center for Infectious Disease"/>
            <person name="Wu L."/>
            <person name="Ma J."/>
        </authorList>
    </citation>
    <scope>NUCLEOTIDE SEQUENCE [LARGE SCALE GENOMIC DNA]</scope>
    <source>
        <strain evidence="8">CCUG 63287</strain>
    </source>
</reference>
<dbReference type="Gene3D" id="3.30.2350.10">
    <property type="entry name" value="Pseudouridine synthase"/>
    <property type="match status" value="1"/>
</dbReference>
<evidence type="ECO:0000256" key="2">
    <source>
        <dbReference type="ARBA" id="ARBA00010876"/>
    </source>
</evidence>
<feature type="domain" description="Pseudouridine synthase RsuA/RluA-like" evidence="6">
    <location>
        <begin position="90"/>
        <end position="234"/>
    </location>
</feature>
<dbReference type="Proteomes" id="UP001595987">
    <property type="component" value="Unassembled WGS sequence"/>
</dbReference>
<evidence type="ECO:0000256" key="3">
    <source>
        <dbReference type="ARBA" id="ARBA00023235"/>
    </source>
</evidence>
<feature type="compositionally biased region" description="Basic and acidic residues" evidence="5">
    <location>
        <begin position="281"/>
        <end position="297"/>
    </location>
</feature>
<organism evidence="7 8">
    <name type="scientific">Lactococcus nasutitermitis</name>
    <dbReference type="NCBI Taxonomy" id="1652957"/>
    <lineage>
        <taxon>Bacteria</taxon>
        <taxon>Bacillati</taxon>
        <taxon>Bacillota</taxon>
        <taxon>Bacilli</taxon>
        <taxon>Lactobacillales</taxon>
        <taxon>Streptococcaceae</taxon>
        <taxon>Lactococcus</taxon>
    </lineage>
</organism>
<keyword evidence="3 4" id="KW-0413">Isomerase</keyword>
<dbReference type="InterPro" id="IPR006224">
    <property type="entry name" value="PsdUridine_synth_RluA-like_CS"/>
</dbReference>
<name>A0ABV9JDS9_9LACT</name>
<protein>
    <recommendedName>
        <fullName evidence="4">Pseudouridine synthase</fullName>
        <ecNumber evidence="4">5.4.99.-</ecNumber>
    </recommendedName>
</protein>
<proteinExistence type="inferred from homology"/>
<evidence type="ECO:0000256" key="5">
    <source>
        <dbReference type="SAM" id="MobiDB-lite"/>
    </source>
</evidence>
<dbReference type="SUPFAM" id="SSF55120">
    <property type="entry name" value="Pseudouridine synthase"/>
    <property type="match status" value="1"/>
</dbReference>
<dbReference type="CDD" id="cd02869">
    <property type="entry name" value="PseudoU_synth_RluA_like"/>
    <property type="match status" value="1"/>
</dbReference>
<dbReference type="InterPro" id="IPR006225">
    <property type="entry name" value="PsdUridine_synth_RluC/D"/>
</dbReference>
<dbReference type="PANTHER" id="PTHR21600:SF44">
    <property type="entry name" value="RIBOSOMAL LARGE SUBUNIT PSEUDOURIDINE SYNTHASE D"/>
    <property type="match status" value="1"/>
</dbReference>
<gene>
    <name evidence="7" type="ORF">ACFO26_08290</name>
</gene>
<comment type="function">
    <text evidence="4">Responsible for synthesis of pseudouridine from uracil.</text>
</comment>
<dbReference type="PROSITE" id="PS01129">
    <property type="entry name" value="PSI_RLU"/>
    <property type="match status" value="1"/>
</dbReference>
<evidence type="ECO:0000256" key="4">
    <source>
        <dbReference type="RuleBase" id="RU362028"/>
    </source>
</evidence>
<dbReference type="EC" id="5.4.99.-" evidence="4"/>
<dbReference type="EMBL" id="JBHSGD010000006">
    <property type="protein sequence ID" value="MFC4652907.1"/>
    <property type="molecule type" value="Genomic_DNA"/>
</dbReference>
<dbReference type="Pfam" id="PF00849">
    <property type="entry name" value="PseudoU_synth_2"/>
    <property type="match status" value="1"/>
</dbReference>
<comment type="caution">
    <text evidence="7">The sequence shown here is derived from an EMBL/GenBank/DDBJ whole genome shotgun (WGS) entry which is preliminary data.</text>
</comment>
<accession>A0ABV9JDS9</accession>
<sequence>MEFNFILPENFKKQSVKHLLEDTWLIPRKLRYFLRIKKHFLINNQVANEELFVKAGDNVHLIFDVEDFPELTVPFGDAQKADILYEDDFFVVANKPCGMKTHGNLENELALQNHVAAALNQPVYVVHRLDEATSGAVLFAKNQFVLPILGQLFEQNKIHREYLALVYGTFAQNHFTINQPIGKDRHDKRKQVISKTGKAAITHVTVLENLKQKSLLKLILDTGRTHQIRVHLSAMNKPIVGDTLYTKDNNEARLMLHAAKLIFPNPFSGENIEVLAPSQSFDDRYQQEKSNKNESNR</sequence>
<dbReference type="PANTHER" id="PTHR21600">
    <property type="entry name" value="MITOCHONDRIAL RNA PSEUDOURIDINE SYNTHASE"/>
    <property type="match status" value="1"/>
</dbReference>
<evidence type="ECO:0000313" key="8">
    <source>
        <dbReference type="Proteomes" id="UP001595987"/>
    </source>
</evidence>
<dbReference type="InterPro" id="IPR006145">
    <property type="entry name" value="PsdUridine_synth_RsuA/RluA"/>
</dbReference>
<dbReference type="RefSeq" id="WP_213536851.1">
    <property type="nucleotide sequence ID" value="NZ_BOVQ01000010.1"/>
</dbReference>
<feature type="region of interest" description="Disordered" evidence="5">
    <location>
        <begin position="278"/>
        <end position="297"/>
    </location>
</feature>
<keyword evidence="8" id="KW-1185">Reference proteome</keyword>
<evidence type="ECO:0000256" key="1">
    <source>
        <dbReference type="ARBA" id="ARBA00000073"/>
    </source>
</evidence>
<evidence type="ECO:0000313" key="7">
    <source>
        <dbReference type="EMBL" id="MFC4652907.1"/>
    </source>
</evidence>
<comment type="similarity">
    <text evidence="2 4">Belongs to the pseudouridine synthase RluA family.</text>
</comment>
<dbReference type="InterPro" id="IPR050188">
    <property type="entry name" value="RluA_PseudoU_synthase"/>
</dbReference>
<dbReference type="InterPro" id="IPR020103">
    <property type="entry name" value="PsdUridine_synth_cat_dom_sf"/>
</dbReference>